<name>A0A0E3P5J8_9EURY</name>
<accession>A0A0E3P5J8</accession>
<keyword evidence="1" id="KW-1133">Transmembrane helix</keyword>
<keyword evidence="3" id="KW-1185">Reference proteome</keyword>
<sequence length="229" mass="26621">MPEKFERKQIELSFKKFNGYADDVLSSDYYVFDTTFNRFIQYCENDPVMSYICNQLKSVDIEYDEWCKKLKHTSERSVFDLPSDETKSYAILYQICLKVNKKDPHYFDFSRKFLGAPDKTVAISRFNKTIVKPLAREINYRLDKIMYDIEIDHSGERYLQPTVLNLNLDASTNVNNCDIKMKNDSIIGNNAKIIKTIKENKTLRLFGVVVGLVTGIASIIEIYNYCTGT</sequence>
<dbReference type="PATRIC" id="fig|1434120.4.peg.1545"/>
<evidence type="ECO:0000313" key="2">
    <source>
        <dbReference type="EMBL" id="AKB27934.1"/>
    </source>
</evidence>
<keyword evidence="1" id="KW-0812">Transmembrane</keyword>
<feature type="transmembrane region" description="Helical" evidence="1">
    <location>
        <begin position="202"/>
        <end position="223"/>
    </location>
</feature>
<gene>
    <name evidence="2" type="ORF">MSSIT_1215</name>
</gene>
<evidence type="ECO:0000256" key="1">
    <source>
        <dbReference type="SAM" id="Phobius"/>
    </source>
</evidence>
<organism evidence="2 3">
    <name type="scientific">Methanosarcina siciliae T4/M</name>
    <dbReference type="NCBI Taxonomy" id="1434120"/>
    <lineage>
        <taxon>Archaea</taxon>
        <taxon>Methanobacteriati</taxon>
        <taxon>Methanobacteriota</taxon>
        <taxon>Stenosarchaea group</taxon>
        <taxon>Methanomicrobia</taxon>
        <taxon>Methanosarcinales</taxon>
        <taxon>Methanosarcinaceae</taxon>
        <taxon>Methanosarcina</taxon>
    </lineage>
</organism>
<dbReference type="EMBL" id="CP009506">
    <property type="protein sequence ID" value="AKB27934.1"/>
    <property type="molecule type" value="Genomic_DNA"/>
</dbReference>
<reference evidence="2 3" key="1">
    <citation type="submission" date="2014-07" db="EMBL/GenBank/DDBJ databases">
        <title>Methanogenic archaea and the global carbon cycle.</title>
        <authorList>
            <person name="Henriksen J.R."/>
            <person name="Luke J."/>
            <person name="Reinhart S."/>
            <person name="Benedict M.N."/>
            <person name="Youngblut N.D."/>
            <person name="Metcalf M.E."/>
            <person name="Whitaker R.J."/>
            <person name="Metcalf W.W."/>
        </authorList>
    </citation>
    <scope>NUCLEOTIDE SEQUENCE [LARGE SCALE GENOMIC DNA]</scope>
    <source>
        <strain evidence="2 3">T4/M</strain>
    </source>
</reference>
<proteinExistence type="predicted"/>
<dbReference type="RefSeq" id="WP_048170944.1">
    <property type="nucleotide sequence ID" value="NZ_CP009506.1"/>
</dbReference>
<evidence type="ECO:0000313" key="3">
    <source>
        <dbReference type="Proteomes" id="UP000033111"/>
    </source>
</evidence>
<dbReference type="HOGENOM" id="CLU_1207636_0_0_2"/>
<dbReference type="Proteomes" id="UP000033111">
    <property type="component" value="Chromosome"/>
</dbReference>
<dbReference type="GeneID" id="24860014"/>
<dbReference type="OrthoDB" id="387415at2157"/>
<keyword evidence="1" id="KW-0472">Membrane</keyword>
<dbReference type="AlphaFoldDB" id="A0A0E3P5J8"/>
<dbReference type="KEGG" id="msw:MSSIT_1215"/>
<protein>
    <submittedName>
        <fullName evidence="2">ATP/GTP-binding site motif A</fullName>
    </submittedName>
</protein>